<dbReference type="PROSITE" id="PS50987">
    <property type="entry name" value="HTH_ARSR_2"/>
    <property type="match status" value="1"/>
</dbReference>
<evidence type="ECO:0000256" key="3">
    <source>
        <dbReference type="ARBA" id="ARBA00023163"/>
    </source>
</evidence>
<dbReference type="PROSITE" id="PS00846">
    <property type="entry name" value="HTH_ARSR_1"/>
    <property type="match status" value="1"/>
</dbReference>
<dbReference type="Pfam" id="PF12840">
    <property type="entry name" value="HTH_20"/>
    <property type="match status" value="1"/>
</dbReference>
<dbReference type="InterPro" id="IPR036390">
    <property type="entry name" value="WH_DNA-bd_sf"/>
</dbReference>
<evidence type="ECO:0000256" key="1">
    <source>
        <dbReference type="ARBA" id="ARBA00023015"/>
    </source>
</evidence>
<keyword evidence="6" id="KW-1185">Reference proteome</keyword>
<comment type="caution">
    <text evidence="5">The sequence shown here is derived from an EMBL/GenBank/DDBJ whole genome shotgun (WGS) entry which is preliminary data.</text>
</comment>
<dbReference type="RefSeq" id="WP_189005822.1">
    <property type="nucleotide sequence ID" value="NZ_BMOD01000021.1"/>
</dbReference>
<sequence>MEQVTAVFKALSDPYRLRIVQFLAEPDLQKLHSSAGVCSADLQVLLGLSQPTISHHMKLLVQAGLVQPNRQGKLTHYHLRPQGFKEVQRFGKLYRKLARNQVKSK</sequence>
<dbReference type="SMART" id="SM00418">
    <property type="entry name" value="HTH_ARSR"/>
    <property type="match status" value="1"/>
</dbReference>
<dbReference type="InterPro" id="IPR018334">
    <property type="entry name" value="ArsR_HTH"/>
</dbReference>
<evidence type="ECO:0000313" key="6">
    <source>
        <dbReference type="Proteomes" id="UP000632222"/>
    </source>
</evidence>
<evidence type="ECO:0000256" key="2">
    <source>
        <dbReference type="ARBA" id="ARBA00023125"/>
    </source>
</evidence>
<proteinExistence type="predicted"/>
<keyword evidence="2" id="KW-0238">DNA-binding</keyword>
<accession>A0ABQ2DB59</accession>
<dbReference type="Proteomes" id="UP000632222">
    <property type="component" value="Unassembled WGS sequence"/>
</dbReference>
<dbReference type="EMBL" id="BMOD01000021">
    <property type="protein sequence ID" value="GGJ50066.1"/>
    <property type="molecule type" value="Genomic_DNA"/>
</dbReference>
<dbReference type="InterPro" id="IPR036388">
    <property type="entry name" value="WH-like_DNA-bd_sf"/>
</dbReference>
<dbReference type="NCBIfam" id="NF033788">
    <property type="entry name" value="HTH_metalloreg"/>
    <property type="match status" value="1"/>
</dbReference>
<keyword evidence="1" id="KW-0805">Transcription regulation</keyword>
<dbReference type="CDD" id="cd00090">
    <property type="entry name" value="HTH_ARSR"/>
    <property type="match status" value="1"/>
</dbReference>
<feature type="domain" description="HTH arsR-type" evidence="4">
    <location>
        <begin position="1"/>
        <end position="99"/>
    </location>
</feature>
<dbReference type="PANTHER" id="PTHR33154">
    <property type="entry name" value="TRANSCRIPTIONAL REGULATOR, ARSR FAMILY"/>
    <property type="match status" value="1"/>
</dbReference>
<dbReference type="InterPro" id="IPR051081">
    <property type="entry name" value="HTH_MetalResp_TranReg"/>
</dbReference>
<dbReference type="Gene3D" id="1.10.10.10">
    <property type="entry name" value="Winged helix-like DNA-binding domain superfamily/Winged helix DNA-binding domain"/>
    <property type="match status" value="1"/>
</dbReference>
<reference evidence="6" key="1">
    <citation type="journal article" date="2019" name="Int. J. Syst. Evol. Microbiol.">
        <title>The Global Catalogue of Microorganisms (GCM) 10K type strain sequencing project: providing services to taxonomists for standard genome sequencing and annotation.</title>
        <authorList>
            <consortium name="The Broad Institute Genomics Platform"/>
            <consortium name="The Broad Institute Genome Sequencing Center for Infectious Disease"/>
            <person name="Wu L."/>
            <person name="Ma J."/>
        </authorList>
    </citation>
    <scope>NUCLEOTIDE SEQUENCE [LARGE SCALE GENOMIC DNA]</scope>
    <source>
        <strain evidence="6">JCM 14370</strain>
    </source>
</reference>
<dbReference type="PANTHER" id="PTHR33154:SF33">
    <property type="entry name" value="TRANSCRIPTIONAL REPRESSOR SDPR"/>
    <property type="match status" value="1"/>
</dbReference>
<gene>
    <name evidence="5" type="ORF">GCM10008938_40000</name>
</gene>
<evidence type="ECO:0000259" key="4">
    <source>
        <dbReference type="PROSITE" id="PS50987"/>
    </source>
</evidence>
<keyword evidence="3" id="KW-0804">Transcription</keyword>
<dbReference type="SUPFAM" id="SSF46785">
    <property type="entry name" value="Winged helix' DNA-binding domain"/>
    <property type="match status" value="1"/>
</dbReference>
<dbReference type="InterPro" id="IPR011991">
    <property type="entry name" value="ArsR-like_HTH"/>
</dbReference>
<protein>
    <recommendedName>
        <fullName evidence="4">HTH arsR-type domain-containing protein</fullName>
    </recommendedName>
</protein>
<dbReference type="InterPro" id="IPR001845">
    <property type="entry name" value="HTH_ArsR_DNA-bd_dom"/>
</dbReference>
<name>A0ABQ2DB59_9DEIO</name>
<evidence type="ECO:0000313" key="5">
    <source>
        <dbReference type="EMBL" id="GGJ50066.1"/>
    </source>
</evidence>
<organism evidence="5 6">
    <name type="scientific">Deinococcus roseus</name>
    <dbReference type="NCBI Taxonomy" id="392414"/>
    <lineage>
        <taxon>Bacteria</taxon>
        <taxon>Thermotogati</taxon>
        <taxon>Deinococcota</taxon>
        <taxon>Deinococci</taxon>
        <taxon>Deinococcales</taxon>
        <taxon>Deinococcaceae</taxon>
        <taxon>Deinococcus</taxon>
    </lineage>
</organism>